<keyword evidence="3" id="KW-1185">Reference proteome</keyword>
<name>A0AAN7NHK6_MYCAM</name>
<organism evidence="2 3">
    <name type="scientific">Mycteria americana</name>
    <name type="common">Wood stork</name>
    <dbReference type="NCBI Taxonomy" id="33587"/>
    <lineage>
        <taxon>Eukaryota</taxon>
        <taxon>Metazoa</taxon>
        <taxon>Chordata</taxon>
        <taxon>Craniata</taxon>
        <taxon>Vertebrata</taxon>
        <taxon>Euteleostomi</taxon>
        <taxon>Archelosauria</taxon>
        <taxon>Archosauria</taxon>
        <taxon>Dinosauria</taxon>
        <taxon>Saurischia</taxon>
        <taxon>Theropoda</taxon>
        <taxon>Coelurosauria</taxon>
        <taxon>Aves</taxon>
        <taxon>Neognathae</taxon>
        <taxon>Neoaves</taxon>
        <taxon>Aequornithes</taxon>
        <taxon>Ciconiiformes</taxon>
        <taxon>Ciconiidae</taxon>
        <taxon>Mycteria</taxon>
    </lineage>
</organism>
<gene>
    <name evidence="2" type="ORF">QYF61_005248</name>
</gene>
<dbReference type="FunFam" id="3.40.525.10:FF:000002">
    <property type="entry name" value="Alpha-tocopherol transfer protein-like"/>
    <property type="match status" value="1"/>
</dbReference>
<dbReference type="Pfam" id="PF00650">
    <property type="entry name" value="CRAL_TRIO"/>
    <property type="match status" value="1"/>
</dbReference>
<dbReference type="InterPro" id="IPR036273">
    <property type="entry name" value="CRAL/TRIO_N_dom_sf"/>
</dbReference>
<evidence type="ECO:0000313" key="3">
    <source>
        <dbReference type="Proteomes" id="UP001333110"/>
    </source>
</evidence>
<dbReference type="GO" id="GO:0016020">
    <property type="term" value="C:membrane"/>
    <property type="evidence" value="ECO:0007669"/>
    <property type="project" value="TreeGrafter"/>
</dbReference>
<dbReference type="SUPFAM" id="SSF52087">
    <property type="entry name" value="CRAL/TRIO domain"/>
    <property type="match status" value="1"/>
</dbReference>
<dbReference type="Gene3D" id="1.20.5.1200">
    <property type="entry name" value="Alpha-tocopherol transfer"/>
    <property type="match status" value="1"/>
</dbReference>
<dbReference type="GO" id="GO:1902936">
    <property type="term" value="F:phosphatidylinositol bisphosphate binding"/>
    <property type="evidence" value="ECO:0007669"/>
    <property type="project" value="TreeGrafter"/>
</dbReference>
<dbReference type="PANTHER" id="PTHR10174">
    <property type="entry name" value="ALPHA-TOCOPHEROL TRANSFER PROTEIN-RELATED"/>
    <property type="match status" value="1"/>
</dbReference>
<dbReference type="GO" id="GO:0120013">
    <property type="term" value="F:lipid transfer activity"/>
    <property type="evidence" value="ECO:0007669"/>
    <property type="project" value="TreeGrafter"/>
</dbReference>
<protein>
    <recommendedName>
        <fullName evidence="1">CRAL-TRIO domain-containing protein</fullName>
    </recommendedName>
</protein>
<dbReference type="PANTHER" id="PTHR10174:SF225">
    <property type="entry name" value="ALPHA-TOCOPHEROL TRANSFER PROTEIN"/>
    <property type="match status" value="1"/>
</dbReference>
<dbReference type="InterPro" id="IPR001251">
    <property type="entry name" value="CRAL-TRIO_dom"/>
</dbReference>
<evidence type="ECO:0000259" key="1">
    <source>
        <dbReference type="PROSITE" id="PS50191"/>
    </source>
</evidence>
<dbReference type="Gene3D" id="1.10.8.20">
    <property type="entry name" value="N-terminal domain of phosphatidylinositol transfer protein sec14p"/>
    <property type="match status" value="1"/>
</dbReference>
<comment type="caution">
    <text evidence="2">The sequence shown here is derived from an EMBL/GenBank/DDBJ whole genome shotgun (WGS) entry which is preliminary data.</text>
</comment>
<dbReference type="GO" id="GO:0008431">
    <property type="term" value="F:vitamin E binding"/>
    <property type="evidence" value="ECO:0007669"/>
    <property type="project" value="TreeGrafter"/>
</dbReference>
<dbReference type="GO" id="GO:0042360">
    <property type="term" value="P:vitamin E metabolic process"/>
    <property type="evidence" value="ECO:0007669"/>
    <property type="project" value="TreeGrafter"/>
</dbReference>
<dbReference type="Gene3D" id="3.40.525.10">
    <property type="entry name" value="CRAL-TRIO lipid binding domain"/>
    <property type="match status" value="1"/>
</dbReference>
<dbReference type="PROSITE" id="PS50191">
    <property type="entry name" value="CRAL_TRIO"/>
    <property type="match status" value="1"/>
</dbReference>
<dbReference type="EMBL" id="JAUNZN010000002">
    <property type="protein sequence ID" value="KAK4826110.1"/>
    <property type="molecule type" value="Genomic_DNA"/>
</dbReference>
<dbReference type="GO" id="GO:0051180">
    <property type="term" value="P:vitamin transport"/>
    <property type="evidence" value="ECO:0007669"/>
    <property type="project" value="TreeGrafter"/>
</dbReference>
<reference evidence="2 3" key="1">
    <citation type="journal article" date="2023" name="J. Hered.">
        <title>Chromosome-level genome of the wood stork (Mycteria americana) provides insight into avian chromosome evolution.</title>
        <authorList>
            <person name="Flamio R. Jr."/>
            <person name="Ramstad K.M."/>
        </authorList>
    </citation>
    <scope>NUCLEOTIDE SEQUENCE [LARGE SCALE GENOMIC DNA]</scope>
    <source>
        <strain evidence="2">JAX WOST 10</strain>
    </source>
</reference>
<dbReference type="Proteomes" id="UP001333110">
    <property type="component" value="Unassembled WGS sequence"/>
</dbReference>
<dbReference type="SMART" id="SM00516">
    <property type="entry name" value="SEC14"/>
    <property type="match status" value="1"/>
</dbReference>
<dbReference type="InterPro" id="IPR036865">
    <property type="entry name" value="CRAL-TRIO_dom_sf"/>
</dbReference>
<proteinExistence type="predicted"/>
<dbReference type="AlphaFoldDB" id="A0AAN7NHK6"/>
<evidence type="ECO:0000313" key="2">
    <source>
        <dbReference type="EMBL" id="KAK4826110.1"/>
    </source>
</evidence>
<dbReference type="CDD" id="cd00170">
    <property type="entry name" value="SEC14"/>
    <property type="match status" value="1"/>
</dbReference>
<dbReference type="SUPFAM" id="SSF46938">
    <property type="entry name" value="CRAL/TRIO N-terminal domain"/>
    <property type="match status" value="1"/>
</dbReference>
<dbReference type="GO" id="GO:0005770">
    <property type="term" value="C:late endosome"/>
    <property type="evidence" value="ECO:0007669"/>
    <property type="project" value="TreeGrafter"/>
</dbReference>
<accession>A0AAN7NHK6</accession>
<sequence>MSQGPPGAERLNDLPDHSPRVRSAVAELRRRAEAEPGQRWPQPLADAFLVRFLRARDFHLDLAWREGLKLAKRLILESGWRSNGILACIKNSVASRTREVIVPLYSALVRPHLKYCVQFWAPHYKKDTEVLERVQRRAMKLVKGLEQKSCEERLRELGLFSLEKRRLRGDLIALYRYLKGGCREVGVGLFSQVTSDRTRGNGLKLHQERFRLDMRKFYFTERVIKHWKRLPREVVELPSLEVFKRCLDELLKNYQKWRIECPEISVDLQPSSVLGLLHAGYHGVLRSRDPHGSKVLIYRIGQWDPKLFTAYDVFRVSLITSELIVKEIETQRNGVKAIFDLQGWRFAHAFQISPAVAKKIAAVLTDSFPLKVRGIHLINEPLFFHPVFALIKPFLTEKIKERVYMHGNNYMQSLTEHFPVSILPQEYGGEEVSIEELAKDWTDFIMASADYLQSISLVAQE</sequence>
<feature type="domain" description="CRAL-TRIO" evidence="1">
    <location>
        <begin position="269"/>
        <end position="435"/>
    </location>
</feature>